<sequence length="954" mass="101834">MLSPSAYRAALLDLLTSSAADSQERENEVPGMQASHVPVDLAQTRGSYVPSLRLAHSRSPSFAEEDRAASTARTALAAAAAAETAPSAPSHSLVGPVKGTPSLSESRCVIEGNVRQHGNARARACATSNHGCSAAHEGVARQPPAGVVVVEEGTRRSLILSFIDNCICAGVPETVIAEQVQFMVSSMKESLVLHAALHARQHKDRIREYEVSELTAMLERQQLQFAQQQQQQPAVHSKAEGTVGAQPFHYVSISQRLSDDLGPASATRETPPQHCADNGRPLLSSRHAESQATAVVNDRGGSSAEVPVSSWRPRSSAHASATETATAPVARSKNNAGGGADTLSSGTGHACAQPHTQSIPLRWTSASHRSSHARDSSSHHHPVHSRHHKLCSVCYPSSSSSQLSSTSAPQAVEWAASPVDDRLASQRCSPKAQWQQSCTPSQHYMKPTHTSLTRRESKSPAFSHLRRSPPLADCGLRDEGHVQRPSSQWRTSGNSPLHRVRPTSAVTGRRASLQKLIVRSTYSSRLRAAAASRRQSTSPVSASRASCEDEDELNDFGARSDAAVAPVLKRPERMGRLYNPETPHAQESVERSTAVVADDSLSGTLMMRADPWSGTPPSSPSARTSNSNAPRNCARVCIDNEPSLGTSGRIFGRGEAVRTTMNATAPRDGSEKSPSYSTPTYAASSLAPAAATSAPTVQNSAPSQTRREAAQEQVEHYHDKGGQKRRPHRPPPPPQVRLSPGEAGPLLDLPASVVAVVDDSCSDPNVCVTSPELQLFMELSQRKLRETERVLAQAPTPSHIASASHLCQSPSSMSIVKTVQTGALRDSIAVSSCAPFPVDAQQTPLLTKSWSHRSLDAVRAQQQQRLADLRRRFSSYGTASDNSSPKSPHSLPGEAAGASSCTSVVSKMPHDLQQQSSSIIFQPRYAPSASLENSPLVQISPTSSDEQDTHEGNV</sequence>
<feature type="compositionally biased region" description="Polar residues" evidence="1">
    <location>
        <begin position="484"/>
        <end position="495"/>
    </location>
</feature>
<dbReference type="Proteomes" id="UP000419144">
    <property type="component" value="Unassembled WGS sequence"/>
</dbReference>
<feature type="region of interest" description="Disordered" evidence="1">
    <location>
        <begin position="606"/>
        <end position="744"/>
    </location>
</feature>
<feature type="region of interest" description="Disordered" evidence="1">
    <location>
        <begin position="932"/>
        <end position="954"/>
    </location>
</feature>
<dbReference type="OrthoDB" id="267815at2759"/>
<feature type="region of interest" description="Disordered" evidence="1">
    <location>
        <begin position="528"/>
        <end position="549"/>
    </location>
</feature>
<dbReference type="EMBL" id="BLBS01000031">
    <property type="protein sequence ID" value="GET88934.1"/>
    <property type="molecule type" value="Genomic_DNA"/>
</dbReference>
<gene>
    <name evidence="2" type="ORF">LtaPh_2410500</name>
</gene>
<feature type="compositionally biased region" description="Low complexity" evidence="1">
    <location>
        <begin position="673"/>
        <end position="696"/>
    </location>
</feature>
<feature type="region of interest" description="Disordered" evidence="1">
    <location>
        <begin position="434"/>
        <end position="508"/>
    </location>
</feature>
<reference evidence="2" key="1">
    <citation type="submission" date="2019-11" db="EMBL/GenBank/DDBJ databases">
        <title>Leishmania tarentolae CDS.</title>
        <authorList>
            <person name="Goto Y."/>
            <person name="Yamagishi J."/>
        </authorList>
    </citation>
    <scope>NUCLEOTIDE SEQUENCE [LARGE SCALE GENOMIC DNA]</scope>
    <source>
        <strain evidence="2">Parrot Tar II</strain>
    </source>
</reference>
<feature type="region of interest" description="Disordered" evidence="1">
    <location>
        <begin position="875"/>
        <end position="919"/>
    </location>
</feature>
<name>A0A640KIR2_LEITA</name>
<accession>A0A640KIR2</accession>
<evidence type="ECO:0000313" key="2">
    <source>
        <dbReference type="EMBL" id="GET88934.1"/>
    </source>
</evidence>
<feature type="compositionally biased region" description="Low complexity" evidence="1">
    <location>
        <begin position="316"/>
        <end position="327"/>
    </location>
</feature>
<dbReference type="AlphaFoldDB" id="A0A640KIR2"/>
<dbReference type="VEuPathDB" id="TriTrypDB:LtaPh_2410500"/>
<feature type="region of interest" description="Disordered" evidence="1">
    <location>
        <begin position="259"/>
        <end position="354"/>
    </location>
</feature>
<feature type="compositionally biased region" description="Basic and acidic residues" evidence="1">
    <location>
        <begin position="705"/>
        <end position="722"/>
    </location>
</feature>
<proteinExistence type="predicted"/>
<feature type="compositionally biased region" description="Polar residues" evidence="1">
    <location>
        <begin position="620"/>
        <end position="630"/>
    </location>
</feature>
<evidence type="ECO:0000313" key="3">
    <source>
        <dbReference type="Proteomes" id="UP000419144"/>
    </source>
</evidence>
<feature type="compositionally biased region" description="Low complexity" evidence="1">
    <location>
        <begin position="528"/>
        <end position="538"/>
    </location>
</feature>
<comment type="caution">
    <text evidence="2">The sequence shown here is derived from an EMBL/GenBank/DDBJ whole genome shotgun (WGS) entry which is preliminary data.</text>
</comment>
<feature type="compositionally biased region" description="Polar residues" evidence="1">
    <location>
        <begin position="932"/>
        <end position="944"/>
    </location>
</feature>
<feature type="region of interest" description="Disordered" evidence="1">
    <location>
        <begin position="365"/>
        <end position="384"/>
    </location>
</feature>
<evidence type="ECO:0000256" key="1">
    <source>
        <dbReference type="SAM" id="MobiDB-lite"/>
    </source>
</evidence>
<protein>
    <submittedName>
        <fullName evidence="2">Uncharacterized protein</fullName>
    </submittedName>
</protein>
<keyword evidence="3" id="KW-1185">Reference proteome</keyword>
<organism evidence="2 3">
    <name type="scientific">Leishmania tarentolae</name>
    <name type="common">Sauroleishmania tarentolae</name>
    <dbReference type="NCBI Taxonomy" id="5689"/>
    <lineage>
        <taxon>Eukaryota</taxon>
        <taxon>Discoba</taxon>
        <taxon>Euglenozoa</taxon>
        <taxon>Kinetoplastea</taxon>
        <taxon>Metakinetoplastina</taxon>
        <taxon>Trypanosomatida</taxon>
        <taxon>Trypanosomatidae</taxon>
        <taxon>Leishmaniinae</taxon>
        <taxon>Leishmania</taxon>
        <taxon>lizard Leishmania</taxon>
    </lineage>
</organism>
<feature type="compositionally biased region" description="Polar residues" evidence="1">
    <location>
        <begin position="875"/>
        <end position="887"/>
    </location>
</feature>